<dbReference type="EMBL" id="CP157484">
    <property type="protein sequence ID" value="XBO39241.1"/>
    <property type="molecule type" value="Genomic_DNA"/>
</dbReference>
<feature type="signal peptide" evidence="1">
    <location>
        <begin position="1"/>
        <end position="24"/>
    </location>
</feature>
<accession>A0AAU7JFU0</accession>
<keyword evidence="1" id="KW-0732">Signal</keyword>
<gene>
    <name evidence="2" type="ORF">ABEG18_00155</name>
</gene>
<dbReference type="AlphaFoldDB" id="A0AAU7JFU0"/>
<reference evidence="2" key="1">
    <citation type="submission" date="2024-05" db="EMBL/GenBank/DDBJ databases">
        <authorList>
            <person name="Kim S."/>
            <person name="Heo J."/>
            <person name="Choi H."/>
            <person name="Choi Y."/>
            <person name="Kwon S.-W."/>
            <person name="Kim Y."/>
        </authorList>
    </citation>
    <scope>NUCLEOTIDE SEQUENCE</scope>
    <source>
        <strain evidence="2">KACC 23698</strain>
    </source>
</reference>
<evidence type="ECO:0000256" key="1">
    <source>
        <dbReference type="SAM" id="SignalP"/>
    </source>
</evidence>
<dbReference type="RefSeq" id="WP_406856079.1">
    <property type="nucleotide sequence ID" value="NZ_CP157484.1"/>
</dbReference>
<protein>
    <submittedName>
        <fullName evidence="2">Uncharacterized protein</fullName>
    </submittedName>
</protein>
<feature type="chain" id="PRO_5043324740" evidence="1">
    <location>
        <begin position="25"/>
        <end position="111"/>
    </location>
</feature>
<sequence>MRKRHRSIYAAAFLAFAAAGQAGACDGQAVATRIASADEHRFWVDFWADLDPQESRAEAGYYAADVKEAWRMAAEPDCASAPDLRWTKALLKRRLAALQASQLAAGVLPGR</sequence>
<evidence type="ECO:0000313" key="2">
    <source>
        <dbReference type="EMBL" id="XBO39241.1"/>
    </source>
</evidence>
<organism evidence="2">
    <name type="scientific">Alsobacter sp. KACC 23698</name>
    <dbReference type="NCBI Taxonomy" id="3149229"/>
    <lineage>
        <taxon>Bacteria</taxon>
        <taxon>Pseudomonadati</taxon>
        <taxon>Pseudomonadota</taxon>
        <taxon>Alphaproteobacteria</taxon>
        <taxon>Hyphomicrobiales</taxon>
        <taxon>Alsobacteraceae</taxon>
        <taxon>Alsobacter</taxon>
    </lineage>
</organism>
<proteinExistence type="predicted"/>
<name>A0AAU7JFU0_9HYPH</name>